<organism evidence="2 3">
    <name type="scientific">Streptomyces massasporeus</name>
    <dbReference type="NCBI Taxonomy" id="67324"/>
    <lineage>
        <taxon>Bacteria</taxon>
        <taxon>Bacillati</taxon>
        <taxon>Actinomycetota</taxon>
        <taxon>Actinomycetes</taxon>
        <taxon>Kitasatosporales</taxon>
        <taxon>Streptomycetaceae</taxon>
        <taxon>Streptomyces</taxon>
    </lineage>
</organism>
<dbReference type="Pfam" id="PF02896">
    <property type="entry name" value="PEP-utilizers_C"/>
    <property type="match status" value="1"/>
</dbReference>
<reference evidence="2 3" key="1">
    <citation type="submission" date="2024-10" db="EMBL/GenBank/DDBJ databases">
        <title>The Natural Products Discovery Center: Release of the First 8490 Sequenced Strains for Exploring Actinobacteria Biosynthetic Diversity.</title>
        <authorList>
            <person name="Kalkreuter E."/>
            <person name="Kautsar S.A."/>
            <person name="Yang D."/>
            <person name="Bader C.D."/>
            <person name="Teijaro C.N."/>
            <person name="Fluegel L."/>
            <person name="Davis C.M."/>
            <person name="Simpson J.R."/>
            <person name="Lauterbach L."/>
            <person name="Steele A.D."/>
            <person name="Gui C."/>
            <person name="Meng S."/>
            <person name="Li G."/>
            <person name="Viehrig K."/>
            <person name="Ye F."/>
            <person name="Su P."/>
            <person name="Kiefer A.F."/>
            <person name="Nichols A."/>
            <person name="Cepeda A.J."/>
            <person name="Yan W."/>
            <person name="Fan B."/>
            <person name="Jiang Y."/>
            <person name="Adhikari A."/>
            <person name="Zheng C.-J."/>
            <person name="Schuster L."/>
            <person name="Cowan T.M."/>
            <person name="Smanski M.J."/>
            <person name="Chevrette M.G."/>
            <person name="De Carvalho L.P.S."/>
            <person name="Shen B."/>
        </authorList>
    </citation>
    <scope>NUCLEOTIDE SEQUENCE [LARGE SCALE GENOMIC DNA]</scope>
    <source>
        <strain evidence="2 3">NPDC007066</strain>
    </source>
</reference>
<feature type="domain" description="PEP-utilising enzyme C-terminal" evidence="1">
    <location>
        <begin position="106"/>
        <end position="326"/>
    </location>
</feature>
<gene>
    <name evidence="2" type="ORF">ACFYM3_15985</name>
</gene>
<keyword evidence="3" id="KW-1185">Reference proteome</keyword>
<name>A0ABW6LCG5_9ACTN</name>
<dbReference type="InterPro" id="IPR000121">
    <property type="entry name" value="PEP_util_C"/>
</dbReference>
<accession>A0ABW6LCG5</accession>
<dbReference type="Proteomes" id="UP001601288">
    <property type="component" value="Unassembled WGS sequence"/>
</dbReference>
<evidence type="ECO:0000313" key="3">
    <source>
        <dbReference type="Proteomes" id="UP001601288"/>
    </source>
</evidence>
<evidence type="ECO:0000313" key="2">
    <source>
        <dbReference type="EMBL" id="MFE9226103.1"/>
    </source>
</evidence>
<sequence>MVDLDGIPCAIQSGRHIPGQDVVLYLHKLEDLDVRFIENVKGIFFLEKGANSHAEVICRIKGIPLHRVERLDYIQDSWTLAPARVNSGFTNSEEYQNFPGSFQAAVFDESDLAGLDLKRVETIFVRAEHLMYKAVVEDPEICYRRDLLSHWMSSSLARIVDKLPDVIQVVLRGIDIRSDDPVLGQYLFDSVEKNPELGNHGMRYLSLHPEWVECMASAVAPFETRVSFACPFVTSHAEFESFAHRYESLFRNEIIPFAESPAIFDEIDRYQVRQICLGLKDIAQFYFALDRGVSDVPVGIDYQNPGLVSAIVRALKKTLTSGFSVSLYQDPQFFQTYARNLRNLQWQPSMAAHELKEPDYRR</sequence>
<dbReference type="InterPro" id="IPR015813">
    <property type="entry name" value="Pyrv/PenolPyrv_kinase-like_dom"/>
</dbReference>
<proteinExistence type="predicted"/>
<dbReference type="Gene3D" id="3.20.20.60">
    <property type="entry name" value="Phosphoenolpyruvate-binding domains"/>
    <property type="match status" value="1"/>
</dbReference>
<dbReference type="EMBL" id="JBIAFP010000008">
    <property type="protein sequence ID" value="MFE9226103.1"/>
    <property type="molecule type" value="Genomic_DNA"/>
</dbReference>
<evidence type="ECO:0000259" key="1">
    <source>
        <dbReference type="Pfam" id="PF02896"/>
    </source>
</evidence>
<dbReference type="RefSeq" id="WP_358278836.1">
    <property type="nucleotide sequence ID" value="NZ_JBEYGJ010000003.1"/>
</dbReference>
<comment type="caution">
    <text evidence="2">The sequence shown here is derived from an EMBL/GenBank/DDBJ whole genome shotgun (WGS) entry which is preliminary data.</text>
</comment>
<dbReference type="SUPFAM" id="SSF51621">
    <property type="entry name" value="Phosphoenolpyruvate/pyruvate domain"/>
    <property type="match status" value="1"/>
</dbReference>
<dbReference type="InterPro" id="IPR040442">
    <property type="entry name" value="Pyrv_kinase-like_dom_sf"/>
</dbReference>
<protein>
    <submittedName>
        <fullName evidence="2">PEP-binding protein</fullName>
    </submittedName>
</protein>